<protein>
    <submittedName>
        <fullName evidence="2">Uncharacterized protein</fullName>
    </submittedName>
</protein>
<dbReference type="Proteomes" id="UP000434870">
    <property type="component" value="Unassembled WGS sequence"/>
</dbReference>
<dbReference type="AlphaFoldDB" id="A0A6N6RPE4"/>
<gene>
    <name evidence="2" type="ORF">F8B77_15900</name>
</gene>
<organism evidence="2 3">
    <name type="scientific">Aliivibrio finisterrensis</name>
    <dbReference type="NCBI Taxonomy" id="511998"/>
    <lineage>
        <taxon>Bacteria</taxon>
        <taxon>Pseudomonadati</taxon>
        <taxon>Pseudomonadota</taxon>
        <taxon>Gammaproteobacteria</taxon>
        <taxon>Vibrionales</taxon>
        <taxon>Vibrionaceae</taxon>
        <taxon>Aliivibrio</taxon>
    </lineage>
</organism>
<reference evidence="2 3" key="1">
    <citation type="submission" date="2019-09" db="EMBL/GenBank/DDBJ databases">
        <title>Genome of Aliivibrio finisterrensis LMG 23869 (type strain).</title>
        <authorList>
            <person name="Bowman J.P."/>
        </authorList>
    </citation>
    <scope>NUCLEOTIDE SEQUENCE [LARGE SCALE GENOMIC DNA]</scope>
    <source>
        <strain evidence="2 3">LMG 23869</strain>
    </source>
</reference>
<proteinExistence type="predicted"/>
<evidence type="ECO:0000256" key="1">
    <source>
        <dbReference type="SAM" id="SignalP"/>
    </source>
</evidence>
<keyword evidence="1" id="KW-0732">Signal</keyword>
<dbReference type="RefSeq" id="WP_151656525.1">
    <property type="nucleotide sequence ID" value="NZ_WBVP01000025.1"/>
</dbReference>
<accession>A0A6N6RPE4</accession>
<feature type="chain" id="PRO_5026761756" evidence="1">
    <location>
        <begin position="20"/>
        <end position="264"/>
    </location>
</feature>
<dbReference type="EMBL" id="WBVP01000025">
    <property type="protein sequence ID" value="KAB2823377.1"/>
    <property type="molecule type" value="Genomic_DNA"/>
</dbReference>
<evidence type="ECO:0000313" key="2">
    <source>
        <dbReference type="EMBL" id="KAB2823377.1"/>
    </source>
</evidence>
<evidence type="ECO:0000313" key="3">
    <source>
        <dbReference type="Proteomes" id="UP000434870"/>
    </source>
</evidence>
<feature type="signal peptide" evidence="1">
    <location>
        <begin position="1"/>
        <end position="19"/>
    </location>
</feature>
<sequence length="264" mass="30177">MIVRLIFILGSILTFSTFAEEEFQSSICKQGKLLETPITFFVSKSVRDNYSPFVIEGYIKSWLNFSNKTLINSCIPMIRKSVGIIYVDELLGREVESTVLAHNLLEYYYPKLVEQASKESTRYYGVIYDDKFSEFSFDFTGSTHASVNSQFFIINIRSAEYVLEHELGHLIGANHDVETLSYQTEGRPFDLNMWEPLSFHQTVKKYSYGYICGGKGTVMAYADDIHPFYSSPEITYSGIVCGHKDYADNAKVLRDYALSKLSED</sequence>
<comment type="caution">
    <text evidence="2">The sequence shown here is derived from an EMBL/GenBank/DDBJ whole genome shotgun (WGS) entry which is preliminary data.</text>
</comment>
<name>A0A6N6RPE4_9GAMM</name>
<dbReference type="SUPFAM" id="SSF55486">
    <property type="entry name" value="Metalloproteases ('zincins'), catalytic domain"/>
    <property type="match status" value="1"/>
</dbReference>